<keyword evidence="2" id="KW-1185">Reference proteome</keyword>
<comment type="caution">
    <text evidence="1">The sequence shown here is derived from an EMBL/GenBank/DDBJ whole genome shotgun (WGS) entry which is preliminary data.</text>
</comment>
<protein>
    <submittedName>
        <fullName evidence="1">Uncharacterized protein</fullName>
    </submittedName>
</protein>
<dbReference type="AlphaFoldDB" id="A0A9P5P798"/>
<proteinExistence type="predicted"/>
<dbReference type="OrthoDB" id="2993821at2759"/>
<accession>A0A9P5P798</accession>
<evidence type="ECO:0000313" key="2">
    <source>
        <dbReference type="Proteomes" id="UP000772434"/>
    </source>
</evidence>
<dbReference type="EMBL" id="JADNRY010000591">
    <property type="protein sequence ID" value="KAF9038248.1"/>
    <property type="molecule type" value="Genomic_DNA"/>
</dbReference>
<dbReference type="Proteomes" id="UP000772434">
    <property type="component" value="Unassembled WGS sequence"/>
</dbReference>
<sequence length="269" mass="30251">MVNPTGANGHNNGTCPSNEKLSALLHDYAHHGLSLSERLQYLEQAEYKIGKSTLKTLNAKFNVPTVNKPPPLPVAATLVAKHVSEISTVGHIYLDFMEKYGMTCEKLTVDSGSETGEMYACHQALQSVDSMEFEGYFQPNKELHIFLFHWIWSKVVQAAVDDFVQYWNNKKTHHQHQANIPTGSAPNVIFDFPQNYALRETIPCTQEECYQWVPIEFEGTAQNAYVNLNSPILNHTTGWKVRTISLYLRSGKAIQIARVSIGASKSRQP</sequence>
<name>A0A9P5P798_9AGAR</name>
<organism evidence="1 2">
    <name type="scientific">Rhodocollybia butyracea</name>
    <dbReference type="NCBI Taxonomy" id="206335"/>
    <lineage>
        <taxon>Eukaryota</taxon>
        <taxon>Fungi</taxon>
        <taxon>Dikarya</taxon>
        <taxon>Basidiomycota</taxon>
        <taxon>Agaricomycotina</taxon>
        <taxon>Agaricomycetes</taxon>
        <taxon>Agaricomycetidae</taxon>
        <taxon>Agaricales</taxon>
        <taxon>Marasmiineae</taxon>
        <taxon>Omphalotaceae</taxon>
        <taxon>Rhodocollybia</taxon>
    </lineage>
</organism>
<gene>
    <name evidence="1" type="ORF">BDP27DRAFT_1435501</name>
</gene>
<evidence type="ECO:0000313" key="1">
    <source>
        <dbReference type="EMBL" id="KAF9038248.1"/>
    </source>
</evidence>
<reference evidence="1" key="1">
    <citation type="submission" date="2020-11" db="EMBL/GenBank/DDBJ databases">
        <authorList>
            <consortium name="DOE Joint Genome Institute"/>
            <person name="Ahrendt S."/>
            <person name="Riley R."/>
            <person name="Andreopoulos W."/>
            <person name="Labutti K."/>
            <person name="Pangilinan J."/>
            <person name="Ruiz-Duenas F.J."/>
            <person name="Barrasa J.M."/>
            <person name="Sanchez-Garcia M."/>
            <person name="Camarero S."/>
            <person name="Miyauchi S."/>
            <person name="Serrano A."/>
            <person name="Linde D."/>
            <person name="Babiker R."/>
            <person name="Drula E."/>
            <person name="Ayuso-Fernandez I."/>
            <person name="Pacheco R."/>
            <person name="Padilla G."/>
            <person name="Ferreira P."/>
            <person name="Barriuso J."/>
            <person name="Kellner H."/>
            <person name="Castanera R."/>
            <person name="Alfaro M."/>
            <person name="Ramirez L."/>
            <person name="Pisabarro A.G."/>
            <person name="Kuo A."/>
            <person name="Tritt A."/>
            <person name="Lipzen A."/>
            <person name="He G."/>
            <person name="Yan M."/>
            <person name="Ng V."/>
            <person name="Cullen D."/>
            <person name="Martin F."/>
            <person name="Rosso M.-N."/>
            <person name="Henrissat B."/>
            <person name="Hibbett D."/>
            <person name="Martinez A.T."/>
            <person name="Grigoriev I.V."/>
        </authorList>
    </citation>
    <scope>NUCLEOTIDE SEQUENCE</scope>
    <source>
        <strain evidence="1">AH 40177</strain>
    </source>
</reference>